<sequence>MFGAIEPFAAAGGGGPAAAGKVSPTPFQGRMGAQSALTAAVRGQPLEAGAGLAARRGPGDRQRRRGAGGLPKELSQAQAMGGIVVPKKGKNYRGVRQRPWGKWAAEIRDPSIGARRWLGTFDTAVEAARAYDAAARAIRGQNARCNFPLPTDPGRKSPIPALRMHTLPFLGMATQEAIATRAEYPMRSPGCLLPTQQRQAHVTSAGLDGNGMGVQEEMRWGRSACQPSGGASQEAFNFEEENLSINDSSTIGSDGYAGLEDDDESLIPAEKLGMNSSELPTGVMPMSGAQSIPIGSPDMLSQSAAMRTGLTLPDGWKLWGSPLQTAAPAGTSPRSHSIPFGSMGRSADMVDMVTRIMEAGNMSVGSFNNEETGSNPLFRQVASYEAEFMAPRDDPPKDRAGDIDEGFMYEATPSSDVPNSENGGQVAGAGADPGTWMKTGRTSPFGSRGFGRQAGADFSPVPFFAGGLAGGHAPECVGNGMVAAPTGCLVAQMELAPTAEMSWPAVMGGMAGMPSYGQIPFPQVGPWVGATALGTPVAQGQRQPGSSGHM</sequence>
<accession>A0A8S1JIN6</accession>
<dbReference type="InterPro" id="IPR044808">
    <property type="entry name" value="ERF_plant"/>
</dbReference>
<evidence type="ECO:0000256" key="5">
    <source>
        <dbReference type="ARBA" id="ARBA00023242"/>
    </source>
</evidence>
<dbReference type="FunFam" id="3.30.730.10:FF:000001">
    <property type="entry name" value="Ethylene-responsive transcription factor 2"/>
    <property type="match status" value="1"/>
</dbReference>
<feature type="compositionally biased region" description="Polar residues" evidence="6">
    <location>
        <begin position="412"/>
        <end position="423"/>
    </location>
</feature>
<keyword evidence="2" id="KW-0805">Transcription regulation</keyword>
<dbReference type="Pfam" id="PF00847">
    <property type="entry name" value="AP2"/>
    <property type="match status" value="1"/>
</dbReference>
<evidence type="ECO:0000313" key="8">
    <source>
        <dbReference type="EMBL" id="CAD7705038.1"/>
    </source>
</evidence>
<dbReference type="SMART" id="SM00380">
    <property type="entry name" value="AP2"/>
    <property type="match status" value="1"/>
</dbReference>
<name>A0A8S1JIN6_9CHLO</name>
<evidence type="ECO:0000256" key="2">
    <source>
        <dbReference type="ARBA" id="ARBA00023015"/>
    </source>
</evidence>
<keyword evidence="5" id="KW-0539">Nucleus</keyword>
<comment type="caution">
    <text evidence="8">The sequence shown here is derived from an EMBL/GenBank/DDBJ whole genome shotgun (WGS) entry which is preliminary data.</text>
</comment>
<dbReference type="InterPro" id="IPR036955">
    <property type="entry name" value="AP2/ERF_dom_sf"/>
</dbReference>
<comment type="subcellular location">
    <subcellularLocation>
        <location evidence="1">Nucleus</location>
    </subcellularLocation>
</comment>
<dbReference type="PROSITE" id="PS51032">
    <property type="entry name" value="AP2_ERF"/>
    <property type="match status" value="1"/>
</dbReference>
<dbReference type="GO" id="GO:0003677">
    <property type="term" value="F:DNA binding"/>
    <property type="evidence" value="ECO:0007669"/>
    <property type="project" value="UniProtKB-KW"/>
</dbReference>
<dbReference type="PANTHER" id="PTHR31190:SF374">
    <property type="entry name" value="AP2_ERF DOMAIN-CONTAINING PROTEIN"/>
    <property type="match status" value="1"/>
</dbReference>
<dbReference type="GO" id="GO:0009873">
    <property type="term" value="P:ethylene-activated signaling pathway"/>
    <property type="evidence" value="ECO:0007669"/>
    <property type="project" value="InterPro"/>
</dbReference>
<evidence type="ECO:0000256" key="3">
    <source>
        <dbReference type="ARBA" id="ARBA00023125"/>
    </source>
</evidence>
<feature type="domain" description="AP2/ERF" evidence="7">
    <location>
        <begin position="91"/>
        <end position="148"/>
    </location>
</feature>
<dbReference type="EMBL" id="CAJHUC010003003">
    <property type="protein sequence ID" value="CAD7705038.1"/>
    <property type="molecule type" value="Genomic_DNA"/>
</dbReference>
<dbReference type="PANTHER" id="PTHR31190">
    <property type="entry name" value="DNA-BINDING DOMAIN"/>
    <property type="match status" value="1"/>
</dbReference>
<keyword evidence="3" id="KW-0238">DNA-binding</keyword>
<dbReference type="InterPro" id="IPR016177">
    <property type="entry name" value="DNA-bd_dom_sf"/>
</dbReference>
<feature type="region of interest" description="Disordered" evidence="6">
    <location>
        <begin position="48"/>
        <end position="73"/>
    </location>
</feature>
<keyword evidence="9" id="KW-1185">Reference proteome</keyword>
<gene>
    <name evidence="8" type="ORF">OSTQU699_LOCUS10393</name>
</gene>
<evidence type="ECO:0000256" key="1">
    <source>
        <dbReference type="ARBA" id="ARBA00004123"/>
    </source>
</evidence>
<dbReference type="Gene3D" id="3.30.730.10">
    <property type="entry name" value="AP2/ERF domain"/>
    <property type="match status" value="1"/>
</dbReference>
<feature type="region of interest" description="Disordered" evidence="6">
    <location>
        <begin position="412"/>
        <end position="451"/>
    </location>
</feature>
<evidence type="ECO:0000313" key="9">
    <source>
        <dbReference type="Proteomes" id="UP000708148"/>
    </source>
</evidence>
<dbReference type="GO" id="GO:0005634">
    <property type="term" value="C:nucleus"/>
    <property type="evidence" value="ECO:0007669"/>
    <property type="project" value="UniProtKB-SubCell"/>
</dbReference>
<dbReference type="GO" id="GO:0003700">
    <property type="term" value="F:DNA-binding transcription factor activity"/>
    <property type="evidence" value="ECO:0007669"/>
    <property type="project" value="InterPro"/>
</dbReference>
<dbReference type="SUPFAM" id="SSF54171">
    <property type="entry name" value="DNA-binding domain"/>
    <property type="match status" value="1"/>
</dbReference>
<dbReference type="InterPro" id="IPR001471">
    <property type="entry name" value="AP2/ERF_dom"/>
</dbReference>
<proteinExistence type="predicted"/>
<dbReference type="AlphaFoldDB" id="A0A8S1JIN6"/>
<dbReference type="PRINTS" id="PR00367">
    <property type="entry name" value="ETHRSPELEMNT"/>
</dbReference>
<dbReference type="OrthoDB" id="550883at2759"/>
<reference evidence="8" key="1">
    <citation type="submission" date="2020-12" db="EMBL/GenBank/DDBJ databases">
        <authorList>
            <person name="Iha C."/>
        </authorList>
    </citation>
    <scope>NUCLEOTIDE SEQUENCE</scope>
</reference>
<dbReference type="CDD" id="cd00018">
    <property type="entry name" value="AP2"/>
    <property type="match status" value="1"/>
</dbReference>
<feature type="region of interest" description="Disordered" evidence="6">
    <location>
        <begin position="12"/>
        <end position="36"/>
    </location>
</feature>
<evidence type="ECO:0000259" key="7">
    <source>
        <dbReference type="PROSITE" id="PS51032"/>
    </source>
</evidence>
<keyword evidence="4" id="KW-0804">Transcription</keyword>
<evidence type="ECO:0000256" key="6">
    <source>
        <dbReference type="SAM" id="MobiDB-lite"/>
    </source>
</evidence>
<evidence type="ECO:0000256" key="4">
    <source>
        <dbReference type="ARBA" id="ARBA00023163"/>
    </source>
</evidence>
<organism evidence="8 9">
    <name type="scientific">Ostreobium quekettii</name>
    <dbReference type="NCBI Taxonomy" id="121088"/>
    <lineage>
        <taxon>Eukaryota</taxon>
        <taxon>Viridiplantae</taxon>
        <taxon>Chlorophyta</taxon>
        <taxon>core chlorophytes</taxon>
        <taxon>Ulvophyceae</taxon>
        <taxon>TCBD clade</taxon>
        <taxon>Bryopsidales</taxon>
        <taxon>Ostreobineae</taxon>
        <taxon>Ostreobiaceae</taxon>
        <taxon>Ostreobium</taxon>
    </lineage>
</organism>
<dbReference type="Proteomes" id="UP000708148">
    <property type="component" value="Unassembled WGS sequence"/>
</dbReference>
<protein>
    <recommendedName>
        <fullName evidence="7">AP2/ERF domain-containing protein</fullName>
    </recommendedName>
</protein>